<name>A0A2K3PQI7_TRIPR</name>
<dbReference type="Pfam" id="PF10237">
    <property type="entry name" value="N6-adenineMlase"/>
    <property type="match status" value="1"/>
</dbReference>
<comment type="subcellular location">
    <subcellularLocation>
        <location evidence="1">Cytoplasm</location>
    </subcellularLocation>
</comment>
<sequence>MENYELLLVYVWDHNEYARIRVTHRDFPKATECSFCRITVGHRDSDISIVIPNIGLIEGEVQKERAAEILDLHPCGFRPHHSSKLGNEFRLFSNYDPGTRLGGWEK</sequence>
<keyword evidence="3 5" id="KW-0489">Methyltransferase</keyword>
<dbReference type="Proteomes" id="UP000236291">
    <property type="component" value="Unassembled WGS sequence"/>
</dbReference>
<dbReference type="GO" id="GO:0005737">
    <property type="term" value="C:cytoplasm"/>
    <property type="evidence" value="ECO:0007669"/>
    <property type="project" value="UniProtKB-SubCell"/>
</dbReference>
<reference evidence="5 6" key="1">
    <citation type="journal article" date="2014" name="Am. J. Bot.">
        <title>Genome assembly and annotation for red clover (Trifolium pratense; Fabaceae).</title>
        <authorList>
            <person name="Istvanek J."/>
            <person name="Jaros M."/>
            <person name="Krenek A."/>
            <person name="Repkova J."/>
        </authorList>
    </citation>
    <scope>NUCLEOTIDE SEQUENCE [LARGE SCALE GENOMIC DNA]</scope>
    <source>
        <strain evidence="6">cv. Tatra</strain>
        <tissue evidence="5">Young leaves</tissue>
    </source>
</reference>
<dbReference type="ExpressionAtlas" id="A0A2K3PQI7">
    <property type="expression patterns" value="baseline"/>
</dbReference>
<accession>A0A2K3PQI7</accession>
<dbReference type="AlphaFoldDB" id="A0A2K3PQI7"/>
<keyword evidence="4 5" id="KW-0808">Transferase</keyword>
<protein>
    <submittedName>
        <fullName evidence="5">N(6)-adenine-specific DNA methyltransferase 2-like protein</fullName>
    </submittedName>
</protein>
<comment type="caution">
    <text evidence="5">The sequence shown here is derived from an EMBL/GenBank/DDBJ whole genome shotgun (WGS) entry which is preliminary data.</text>
</comment>
<dbReference type="InterPro" id="IPR041370">
    <property type="entry name" value="Mlase_EEF1AKMT1/ZCCHC4"/>
</dbReference>
<dbReference type="GO" id="GO:0032259">
    <property type="term" value="P:methylation"/>
    <property type="evidence" value="ECO:0007669"/>
    <property type="project" value="UniProtKB-KW"/>
</dbReference>
<proteinExistence type="predicted"/>
<evidence type="ECO:0000256" key="3">
    <source>
        <dbReference type="ARBA" id="ARBA00022603"/>
    </source>
</evidence>
<dbReference type="EMBL" id="ASHM01009446">
    <property type="protein sequence ID" value="PNY17534.1"/>
    <property type="molecule type" value="Genomic_DNA"/>
</dbReference>
<evidence type="ECO:0000256" key="4">
    <source>
        <dbReference type="ARBA" id="ARBA00022679"/>
    </source>
</evidence>
<evidence type="ECO:0000313" key="6">
    <source>
        <dbReference type="Proteomes" id="UP000236291"/>
    </source>
</evidence>
<dbReference type="STRING" id="57577.A0A2K3PQI7"/>
<keyword evidence="2" id="KW-0963">Cytoplasm</keyword>
<dbReference type="GO" id="GO:0008168">
    <property type="term" value="F:methyltransferase activity"/>
    <property type="evidence" value="ECO:0007669"/>
    <property type="project" value="UniProtKB-KW"/>
</dbReference>
<evidence type="ECO:0000256" key="1">
    <source>
        <dbReference type="ARBA" id="ARBA00004496"/>
    </source>
</evidence>
<gene>
    <name evidence="5" type="ORF">L195_g014280</name>
</gene>
<reference evidence="5 6" key="2">
    <citation type="journal article" date="2017" name="Front. Plant Sci.">
        <title>Gene Classification and Mining of Molecular Markers Useful in Red Clover (Trifolium pratense) Breeding.</title>
        <authorList>
            <person name="Istvanek J."/>
            <person name="Dluhosova J."/>
            <person name="Dluhos P."/>
            <person name="Patkova L."/>
            <person name="Nedelnik J."/>
            <person name="Repkova J."/>
        </authorList>
    </citation>
    <scope>NUCLEOTIDE SEQUENCE [LARGE SCALE GENOMIC DNA]</scope>
    <source>
        <strain evidence="6">cv. Tatra</strain>
        <tissue evidence="5">Young leaves</tissue>
    </source>
</reference>
<evidence type="ECO:0000256" key="2">
    <source>
        <dbReference type="ARBA" id="ARBA00022490"/>
    </source>
</evidence>
<evidence type="ECO:0000313" key="5">
    <source>
        <dbReference type="EMBL" id="PNY17534.1"/>
    </source>
</evidence>
<organism evidence="5 6">
    <name type="scientific">Trifolium pratense</name>
    <name type="common">Red clover</name>
    <dbReference type="NCBI Taxonomy" id="57577"/>
    <lineage>
        <taxon>Eukaryota</taxon>
        <taxon>Viridiplantae</taxon>
        <taxon>Streptophyta</taxon>
        <taxon>Embryophyta</taxon>
        <taxon>Tracheophyta</taxon>
        <taxon>Spermatophyta</taxon>
        <taxon>Magnoliopsida</taxon>
        <taxon>eudicotyledons</taxon>
        <taxon>Gunneridae</taxon>
        <taxon>Pentapetalae</taxon>
        <taxon>rosids</taxon>
        <taxon>fabids</taxon>
        <taxon>Fabales</taxon>
        <taxon>Fabaceae</taxon>
        <taxon>Papilionoideae</taxon>
        <taxon>50 kb inversion clade</taxon>
        <taxon>NPAAA clade</taxon>
        <taxon>Hologalegina</taxon>
        <taxon>IRL clade</taxon>
        <taxon>Trifolieae</taxon>
        <taxon>Trifolium</taxon>
    </lineage>
</organism>